<feature type="transmembrane region" description="Helical" evidence="11">
    <location>
        <begin position="127"/>
        <end position="150"/>
    </location>
</feature>
<comment type="subcellular location">
    <subcellularLocation>
        <location evidence="11 12">Cell membrane</location>
        <topology evidence="11 12">Multi-pass membrane protein</topology>
    </subcellularLocation>
    <subcellularLocation>
        <location evidence="1">Membrane</location>
        <topology evidence="1">Multi-pass membrane protein</topology>
    </subcellularLocation>
</comment>
<evidence type="ECO:0000256" key="12">
    <source>
        <dbReference type="RuleBase" id="RU000483"/>
    </source>
</evidence>
<dbReference type="GO" id="GO:0046933">
    <property type="term" value="F:proton-transporting ATP synthase activity, rotational mechanism"/>
    <property type="evidence" value="ECO:0007669"/>
    <property type="project" value="UniProtKB-UniRule"/>
</dbReference>
<accession>A0A087B569</accession>
<dbReference type="PROSITE" id="PS00449">
    <property type="entry name" value="ATPASE_A"/>
    <property type="match status" value="1"/>
</dbReference>
<organism evidence="13 14">
    <name type="scientific">Bifidobacterium cuniculi</name>
    <dbReference type="NCBI Taxonomy" id="1688"/>
    <lineage>
        <taxon>Bacteria</taxon>
        <taxon>Bacillati</taxon>
        <taxon>Actinomycetota</taxon>
        <taxon>Actinomycetes</taxon>
        <taxon>Bifidobacteriales</taxon>
        <taxon>Bifidobacteriaceae</taxon>
        <taxon>Bifidobacterium</taxon>
    </lineage>
</organism>
<name>A0A087B569_9BIFI</name>
<evidence type="ECO:0000313" key="14">
    <source>
        <dbReference type="Proteomes" id="UP000029067"/>
    </source>
</evidence>
<evidence type="ECO:0000256" key="3">
    <source>
        <dbReference type="ARBA" id="ARBA00022448"/>
    </source>
</evidence>
<keyword evidence="8 11" id="KW-0406">Ion transport</keyword>
<evidence type="ECO:0000256" key="11">
    <source>
        <dbReference type="HAMAP-Rule" id="MF_01393"/>
    </source>
</evidence>
<evidence type="ECO:0000256" key="2">
    <source>
        <dbReference type="ARBA" id="ARBA00006810"/>
    </source>
</evidence>
<dbReference type="Proteomes" id="UP000029067">
    <property type="component" value="Unassembled WGS sequence"/>
</dbReference>
<evidence type="ECO:0000256" key="9">
    <source>
        <dbReference type="ARBA" id="ARBA00023136"/>
    </source>
</evidence>
<dbReference type="AlphaFoldDB" id="A0A087B569"/>
<sequence length="273" mass="30516">MIDGLHMGMTALAASSNFNDYKPSINDFMPPEILFQGTPFAINRIILVRILATIIMLLVLGITAARAKLVPGRWQGAVEWLIDFVRNDIVYQVMGEVRGKRYVPMVTTVFLTLLVFNLCGEIPGFNIAASATITLPLVFAMWCFCQYWIAGVREKGLGRFLRDELFPKGVPWPVYILLAPIQLLELLIIRPFSLTIRLFANMVSGHLILALCLGATQYFLVAVVNKVLAPFGVLTFAAGMFMYLFEILVACLQAYIFAILTTAYINMSYPEVD</sequence>
<dbReference type="STRING" id="1688.BCUN_0676"/>
<keyword evidence="4 11" id="KW-0138">CF(0)</keyword>
<dbReference type="SUPFAM" id="SSF81336">
    <property type="entry name" value="F1F0 ATP synthase subunit A"/>
    <property type="match status" value="1"/>
</dbReference>
<dbReference type="NCBIfam" id="TIGR01131">
    <property type="entry name" value="ATP_synt_6_or_A"/>
    <property type="match status" value="1"/>
</dbReference>
<protein>
    <recommendedName>
        <fullName evidence="11 12">ATP synthase subunit a</fullName>
    </recommendedName>
    <alternativeName>
        <fullName evidence="11">ATP synthase F0 sector subunit a</fullName>
    </alternativeName>
    <alternativeName>
        <fullName evidence="11">F-ATPase subunit 6</fullName>
    </alternativeName>
</protein>
<keyword evidence="3 11" id="KW-0813">Transport</keyword>
<dbReference type="GO" id="GO:0005886">
    <property type="term" value="C:plasma membrane"/>
    <property type="evidence" value="ECO:0007669"/>
    <property type="project" value="UniProtKB-SubCell"/>
</dbReference>
<keyword evidence="7 11" id="KW-1133">Transmembrane helix</keyword>
<keyword evidence="14" id="KW-1185">Reference proteome</keyword>
<proteinExistence type="inferred from homology"/>
<dbReference type="eggNOG" id="COG0356">
    <property type="taxonomic scope" value="Bacteria"/>
</dbReference>
<feature type="transmembrane region" description="Helical" evidence="11">
    <location>
        <begin position="102"/>
        <end position="120"/>
    </location>
</feature>
<keyword evidence="11" id="KW-1003">Cell membrane</keyword>
<dbReference type="CDD" id="cd00310">
    <property type="entry name" value="ATP-synt_Fo_a_6"/>
    <property type="match status" value="1"/>
</dbReference>
<dbReference type="EMBL" id="JGYV01000001">
    <property type="protein sequence ID" value="KFI66169.1"/>
    <property type="molecule type" value="Genomic_DNA"/>
</dbReference>
<dbReference type="GO" id="GO:0045259">
    <property type="term" value="C:proton-transporting ATP synthase complex"/>
    <property type="evidence" value="ECO:0007669"/>
    <property type="project" value="UniProtKB-KW"/>
</dbReference>
<dbReference type="InterPro" id="IPR000568">
    <property type="entry name" value="ATP_synth_F0_asu"/>
</dbReference>
<comment type="similarity">
    <text evidence="2 11 12">Belongs to the ATPase A chain family.</text>
</comment>
<dbReference type="PANTHER" id="PTHR11410">
    <property type="entry name" value="ATP SYNTHASE SUBUNIT A"/>
    <property type="match status" value="1"/>
</dbReference>
<dbReference type="InterPro" id="IPR035908">
    <property type="entry name" value="F0_ATP_A_sf"/>
</dbReference>
<reference evidence="13 14" key="1">
    <citation type="submission" date="2014-03" db="EMBL/GenBank/DDBJ databases">
        <title>Genomics of Bifidobacteria.</title>
        <authorList>
            <person name="Ventura M."/>
            <person name="Milani C."/>
            <person name="Lugli G.A."/>
        </authorList>
    </citation>
    <scope>NUCLEOTIDE SEQUENCE [LARGE SCALE GENOMIC DNA]</scope>
    <source>
        <strain evidence="13 14">LMG 10738</strain>
    </source>
</reference>
<feature type="transmembrane region" description="Helical" evidence="11">
    <location>
        <begin position="46"/>
        <end position="65"/>
    </location>
</feature>
<feature type="transmembrane region" description="Helical" evidence="11">
    <location>
        <begin position="240"/>
        <end position="265"/>
    </location>
</feature>
<evidence type="ECO:0000256" key="4">
    <source>
        <dbReference type="ARBA" id="ARBA00022547"/>
    </source>
</evidence>
<keyword evidence="10 11" id="KW-0066">ATP synthesis</keyword>
<dbReference type="PRINTS" id="PR00123">
    <property type="entry name" value="ATPASEA"/>
</dbReference>
<evidence type="ECO:0000256" key="1">
    <source>
        <dbReference type="ARBA" id="ARBA00004141"/>
    </source>
</evidence>
<dbReference type="InterPro" id="IPR023011">
    <property type="entry name" value="ATP_synth_F0_asu_AS"/>
</dbReference>
<evidence type="ECO:0000256" key="5">
    <source>
        <dbReference type="ARBA" id="ARBA00022692"/>
    </source>
</evidence>
<evidence type="ECO:0000256" key="10">
    <source>
        <dbReference type="ARBA" id="ARBA00023310"/>
    </source>
</evidence>
<keyword evidence="6 11" id="KW-0375">Hydrogen ion transport</keyword>
<feature type="transmembrane region" description="Helical" evidence="11">
    <location>
        <begin position="170"/>
        <end position="189"/>
    </location>
</feature>
<keyword evidence="5 11" id="KW-0812">Transmembrane</keyword>
<feature type="transmembrane region" description="Helical" evidence="11">
    <location>
        <begin position="198"/>
        <end position="220"/>
    </location>
</feature>
<dbReference type="PANTHER" id="PTHR11410:SF0">
    <property type="entry name" value="ATP SYNTHASE SUBUNIT A"/>
    <property type="match status" value="1"/>
</dbReference>
<dbReference type="HAMAP" id="MF_01393">
    <property type="entry name" value="ATP_synth_a_bact"/>
    <property type="match status" value="1"/>
</dbReference>
<evidence type="ECO:0000256" key="7">
    <source>
        <dbReference type="ARBA" id="ARBA00022989"/>
    </source>
</evidence>
<keyword evidence="9 11" id="KW-0472">Membrane</keyword>
<evidence type="ECO:0000256" key="6">
    <source>
        <dbReference type="ARBA" id="ARBA00022781"/>
    </source>
</evidence>
<dbReference type="Pfam" id="PF00119">
    <property type="entry name" value="ATP-synt_A"/>
    <property type="match status" value="1"/>
</dbReference>
<evidence type="ECO:0000313" key="13">
    <source>
        <dbReference type="EMBL" id="KFI66169.1"/>
    </source>
</evidence>
<comment type="caution">
    <text evidence="13">The sequence shown here is derived from an EMBL/GenBank/DDBJ whole genome shotgun (WGS) entry which is preliminary data.</text>
</comment>
<dbReference type="Gene3D" id="1.20.120.220">
    <property type="entry name" value="ATP synthase, F0 complex, subunit A"/>
    <property type="match status" value="1"/>
</dbReference>
<gene>
    <name evidence="11" type="primary">atpB</name>
    <name evidence="13" type="ORF">BCUN_0676</name>
</gene>
<comment type="function">
    <text evidence="11 12">Key component of the proton channel; it plays a direct role in the translocation of protons across the membrane.</text>
</comment>
<dbReference type="InterPro" id="IPR045083">
    <property type="entry name" value="ATP_synth_F0_asu_bact/mt"/>
</dbReference>
<evidence type="ECO:0000256" key="8">
    <source>
        <dbReference type="ARBA" id="ARBA00023065"/>
    </source>
</evidence>